<evidence type="ECO:0000313" key="2">
    <source>
        <dbReference type="Proteomes" id="UP000326340"/>
    </source>
</evidence>
<protein>
    <submittedName>
        <fullName evidence="1">Uncharacterized protein</fullName>
    </submittedName>
</protein>
<keyword evidence="2" id="KW-1185">Reference proteome</keyword>
<sequence length="15" mass="1532">MGTQSLDSTEDPPGP</sequence>
<proteinExistence type="predicted"/>
<organism evidence="1 2">
    <name type="scientific">Colletotrichum shisoi</name>
    <dbReference type="NCBI Taxonomy" id="2078593"/>
    <lineage>
        <taxon>Eukaryota</taxon>
        <taxon>Fungi</taxon>
        <taxon>Dikarya</taxon>
        <taxon>Ascomycota</taxon>
        <taxon>Pezizomycotina</taxon>
        <taxon>Sordariomycetes</taxon>
        <taxon>Hypocreomycetidae</taxon>
        <taxon>Glomerellales</taxon>
        <taxon>Glomerellaceae</taxon>
        <taxon>Colletotrichum</taxon>
        <taxon>Colletotrichum destructivum species complex</taxon>
    </lineage>
</organism>
<name>A0A5Q4BR34_9PEZI</name>
<reference evidence="1 2" key="1">
    <citation type="journal article" date="2019" name="Sci. Rep.">
        <title>Colletotrichum shisoi sp. nov., an anthracnose pathogen of Perilla frutescens in Japan: molecular phylogenetic, morphological and genomic evidence.</title>
        <authorList>
            <person name="Gan P."/>
            <person name="Tsushima A."/>
            <person name="Hiroyama R."/>
            <person name="Narusaka M."/>
            <person name="Takano Y."/>
            <person name="Narusaka Y."/>
            <person name="Kawaradani M."/>
            <person name="Damm U."/>
            <person name="Shirasu K."/>
        </authorList>
    </citation>
    <scope>NUCLEOTIDE SEQUENCE [LARGE SCALE GENOMIC DNA]</scope>
    <source>
        <strain evidence="1 2">PG-2018a</strain>
    </source>
</reference>
<dbReference type="EMBL" id="PUHP01000591">
    <property type="protein sequence ID" value="TQN69007.1"/>
    <property type="molecule type" value="Genomic_DNA"/>
</dbReference>
<comment type="caution">
    <text evidence="1">The sequence shown here is derived from an EMBL/GenBank/DDBJ whole genome shotgun (WGS) entry which is preliminary data.</text>
</comment>
<accession>A0A5Q4BR34</accession>
<gene>
    <name evidence="1" type="ORF">CSHISOI_06455</name>
</gene>
<dbReference type="Proteomes" id="UP000326340">
    <property type="component" value="Unassembled WGS sequence"/>
</dbReference>
<evidence type="ECO:0000313" key="1">
    <source>
        <dbReference type="EMBL" id="TQN69007.1"/>
    </source>
</evidence>